<evidence type="ECO:0000313" key="1">
    <source>
        <dbReference type="EMBL" id="AFK69678.1"/>
    </source>
</evidence>
<dbReference type="KEGG" id="ppi:YSA_05387"/>
<dbReference type="EMBL" id="CP003588">
    <property type="protein sequence ID" value="AFK69678.1"/>
    <property type="molecule type" value="Genomic_DNA"/>
</dbReference>
<name>I3UW07_PSEPU</name>
<proteinExistence type="predicted"/>
<sequence>MVYLLADEIAAHTMLLLLPPLGHVDRNVYAALHAWAKLLSCSCVKV</sequence>
<accession>I3UW07</accession>
<organism evidence="1 2">
    <name type="scientific">Pseudomonas putida ND6</name>
    <dbReference type="NCBI Taxonomy" id="231023"/>
    <lineage>
        <taxon>Bacteria</taxon>
        <taxon>Pseudomonadati</taxon>
        <taxon>Pseudomonadota</taxon>
        <taxon>Gammaproteobacteria</taxon>
        <taxon>Pseudomonadales</taxon>
        <taxon>Pseudomonadaceae</taxon>
        <taxon>Pseudomonas</taxon>
    </lineage>
</organism>
<evidence type="ECO:0000313" key="2">
    <source>
        <dbReference type="Proteomes" id="UP000005268"/>
    </source>
</evidence>
<dbReference type="Proteomes" id="UP000005268">
    <property type="component" value="Chromosome"/>
</dbReference>
<reference evidence="1 2" key="1">
    <citation type="journal article" date="2012" name="J. Bacteriol.">
        <title>Complete Genome Sequence of the Naphthalene-Degrading Pseudomonas putida Strain ND6.</title>
        <authorList>
            <person name="Li S."/>
            <person name="Zhao H."/>
            <person name="Li Y."/>
            <person name="Niu S."/>
            <person name="Cai B."/>
        </authorList>
    </citation>
    <scope>NUCLEOTIDE SEQUENCE [LARGE SCALE GENOMIC DNA]</scope>
    <source>
        <strain evidence="1 2">ND6</strain>
    </source>
</reference>
<dbReference type="HOGENOM" id="CLU_217278_0_0_6"/>
<gene>
    <name evidence="1" type="ORF">YSA_05387</name>
</gene>
<protein>
    <submittedName>
        <fullName evidence="1">Uncharacterized protein</fullName>
    </submittedName>
</protein>
<dbReference type="AlphaFoldDB" id="I3UW07"/>